<dbReference type="SUPFAM" id="SSF143990">
    <property type="entry name" value="YbiA-like"/>
    <property type="match status" value="1"/>
</dbReference>
<dbReference type="Proteomes" id="UP000295444">
    <property type="component" value="Unassembled WGS sequence"/>
</dbReference>
<dbReference type="InterPro" id="IPR037238">
    <property type="entry name" value="YbiA-like_sf"/>
</dbReference>
<feature type="domain" description="NADAR" evidence="3">
    <location>
        <begin position="33"/>
        <end position="179"/>
    </location>
</feature>
<protein>
    <recommendedName>
        <fullName evidence="3">NADAR domain-containing protein</fullName>
    </recommendedName>
</protein>
<accession>A0A4R6SKW5</accession>
<comment type="catalytic activity">
    <reaction evidence="1">
        <text>5-amino-6-(5-phospho-D-ribosylamino)uracil + H2O = 5,6-diaminouracil + D-ribose 5-phosphate</text>
        <dbReference type="Rhea" id="RHEA:55020"/>
        <dbReference type="ChEBI" id="CHEBI:15377"/>
        <dbReference type="ChEBI" id="CHEBI:46252"/>
        <dbReference type="ChEBI" id="CHEBI:58453"/>
        <dbReference type="ChEBI" id="CHEBI:78346"/>
    </reaction>
</comment>
<dbReference type="CDD" id="cd15457">
    <property type="entry name" value="NADAR"/>
    <property type="match status" value="1"/>
</dbReference>
<comment type="catalytic activity">
    <reaction evidence="2">
        <text>2,5-diamino-6-hydroxy-4-(5-phosphoribosylamino)-pyrimidine + H2O = 2,5,6-triamino-4-hydroxypyrimidine + D-ribose 5-phosphate</text>
        <dbReference type="Rhea" id="RHEA:23436"/>
        <dbReference type="ChEBI" id="CHEBI:15377"/>
        <dbReference type="ChEBI" id="CHEBI:58614"/>
        <dbReference type="ChEBI" id="CHEBI:78346"/>
        <dbReference type="ChEBI" id="CHEBI:137796"/>
    </reaction>
</comment>
<dbReference type="InterPro" id="IPR012816">
    <property type="entry name" value="NADAR"/>
</dbReference>
<dbReference type="RefSeq" id="WP_208115458.1">
    <property type="nucleotide sequence ID" value="NZ_SNXZ01000001.1"/>
</dbReference>
<dbReference type="EMBL" id="SNXZ01000001">
    <property type="protein sequence ID" value="TDQ04577.1"/>
    <property type="molecule type" value="Genomic_DNA"/>
</dbReference>
<dbReference type="Gene3D" id="1.10.357.40">
    <property type="entry name" value="YbiA-like"/>
    <property type="match status" value="1"/>
</dbReference>
<evidence type="ECO:0000256" key="2">
    <source>
        <dbReference type="ARBA" id="ARBA00000751"/>
    </source>
</evidence>
<proteinExistence type="predicted"/>
<organism evidence="4 5">
    <name type="scientific">Labedaea rhizosphaerae</name>
    <dbReference type="NCBI Taxonomy" id="598644"/>
    <lineage>
        <taxon>Bacteria</taxon>
        <taxon>Bacillati</taxon>
        <taxon>Actinomycetota</taxon>
        <taxon>Actinomycetes</taxon>
        <taxon>Pseudonocardiales</taxon>
        <taxon>Pseudonocardiaceae</taxon>
        <taxon>Labedaea</taxon>
    </lineage>
</organism>
<sequence length="181" mass="19977">MDRVAELVRREAAGENIEYVRFWGHRPRKDGRIGTACLSQWWPAAFVVGGERFATAEHFMMVGKARLFGDEEAAMKILETDEPAAAKKLGRTVRGFDDETWQAAAFDIVVRGNLAKFDQHDDLGKFLVGTGDAVLVEASPVDPVWGIGLAADDPRATTPSTWRGTNLLGFALMEVRDRLVS</sequence>
<reference evidence="4 5" key="1">
    <citation type="submission" date="2019-03" db="EMBL/GenBank/DDBJ databases">
        <title>Genomic Encyclopedia of Type Strains, Phase IV (KMG-IV): sequencing the most valuable type-strain genomes for metagenomic binning, comparative biology and taxonomic classification.</title>
        <authorList>
            <person name="Goeker M."/>
        </authorList>
    </citation>
    <scope>NUCLEOTIDE SEQUENCE [LARGE SCALE GENOMIC DNA]</scope>
    <source>
        <strain evidence="4 5">DSM 45361</strain>
    </source>
</reference>
<name>A0A4R6SKW5_LABRH</name>
<dbReference type="NCBIfam" id="TIGR02464">
    <property type="entry name" value="ribofla_fusion"/>
    <property type="match status" value="1"/>
</dbReference>
<comment type="caution">
    <text evidence="4">The sequence shown here is derived from an EMBL/GenBank/DDBJ whole genome shotgun (WGS) entry which is preliminary data.</text>
</comment>
<keyword evidence="5" id="KW-1185">Reference proteome</keyword>
<dbReference type="AlphaFoldDB" id="A0A4R6SKW5"/>
<evidence type="ECO:0000313" key="4">
    <source>
        <dbReference type="EMBL" id="TDQ04577.1"/>
    </source>
</evidence>
<gene>
    <name evidence="4" type="ORF">EV186_101529</name>
</gene>
<dbReference type="Pfam" id="PF08719">
    <property type="entry name" value="NADAR"/>
    <property type="match status" value="1"/>
</dbReference>
<evidence type="ECO:0000256" key="1">
    <source>
        <dbReference type="ARBA" id="ARBA00000022"/>
    </source>
</evidence>
<evidence type="ECO:0000313" key="5">
    <source>
        <dbReference type="Proteomes" id="UP000295444"/>
    </source>
</evidence>
<evidence type="ECO:0000259" key="3">
    <source>
        <dbReference type="Pfam" id="PF08719"/>
    </source>
</evidence>